<sequence>MISSPLSDNKTVSPHYPQSELHHNVTALHIPQLIAATIMMKPQEEDSNMLGAEEENKATAGVREEGSGVVWEARYSQSEELLESLKQLTGPGAEDEKKRRVIKWTQTEKGRRRGAEGQARNKEKKIEKIKKFQMRREIEIARDAQRAERRAIAEAKLKWDAEHPEEAAKRRENDKRARKRADQKAAKKVEKKLLAESQNAKEMGLPIAADRNMAESGAARGVGEGAVEADAMNDAEEMADDDADVNTMKGLGYAENSTFTPAIRGK</sequence>
<proteinExistence type="predicted"/>
<keyword evidence="3" id="KW-1185">Reference proteome</keyword>
<feature type="region of interest" description="Disordered" evidence="1">
    <location>
        <begin position="157"/>
        <end position="197"/>
    </location>
</feature>
<comment type="caution">
    <text evidence="2">The sequence shown here is derived from an EMBL/GenBank/DDBJ whole genome shotgun (WGS) entry which is preliminary data.</text>
</comment>
<name>A0A4Z1FAL9_9HELO</name>
<dbReference type="EMBL" id="PQXI01000197">
    <property type="protein sequence ID" value="TGO21824.1"/>
    <property type="molecule type" value="Genomic_DNA"/>
</dbReference>
<feature type="region of interest" description="Disordered" evidence="1">
    <location>
        <begin position="89"/>
        <end position="123"/>
    </location>
</feature>
<evidence type="ECO:0000313" key="2">
    <source>
        <dbReference type="EMBL" id="TGO21824.1"/>
    </source>
</evidence>
<protein>
    <submittedName>
        <fullName evidence="2">Uncharacterized protein</fullName>
    </submittedName>
</protein>
<evidence type="ECO:0000313" key="3">
    <source>
        <dbReference type="Proteomes" id="UP000297910"/>
    </source>
</evidence>
<dbReference type="AlphaFoldDB" id="A0A4Z1FAL9"/>
<evidence type="ECO:0000256" key="1">
    <source>
        <dbReference type="SAM" id="MobiDB-lite"/>
    </source>
</evidence>
<feature type="compositionally biased region" description="Basic and acidic residues" evidence="1">
    <location>
        <begin position="106"/>
        <end position="123"/>
    </location>
</feature>
<reference evidence="2 3" key="1">
    <citation type="submission" date="2017-12" db="EMBL/GenBank/DDBJ databases">
        <title>Comparative genomics of Botrytis spp.</title>
        <authorList>
            <person name="Valero-Jimenez C.A."/>
            <person name="Tapia P."/>
            <person name="Veloso J."/>
            <person name="Silva-Moreno E."/>
            <person name="Staats M."/>
            <person name="Valdes J.H."/>
            <person name="Van Kan J.A.L."/>
        </authorList>
    </citation>
    <scope>NUCLEOTIDE SEQUENCE [LARGE SCALE GENOMIC DNA]</scope>
    <source>
        <strain evidence="2 3">Bp0003</strain>
    </source>
</reference>
<dbReference type="Proteomes" id="UP000297910">
    <property type="component" value="Unassembled WGS sequence"/>
</dbReference>
<organism evidence="2 3">
    <name type="scientific">Botrytis paeoniae</name>
    <dbReference type="NCBI Taxonomy" id="278948"/>
    <lineage>
        <taxon>Eukaryota</taxon>
        <taxon>Fungi</taxon>
        <taxon>Dikarya</taxon>
        <taxon>Ascomycota</taxon>
        <taxon>Pezizomycotina</taxon>
        <taxon>Leotiomycetes</taxon>
        <taxon>Helotiales</taxon>
        <taxon>Sclerotiniaceae</taxon>
        <taxon>Botrytis</taxon>
    </lineage>
</organism>
<feature type="compositionally biased region" description="Basic and acidic residues" evidence="1">
    <location>
        <begin position="157"/>
        <end position="194"/>
    </location>
</feature>
<gene>
    <name evidence="2" type="ORF">BPAE_0198g00100</name>
</gene>
<accession>A0A4Z1FAL9</accession>